<comment type="similarity">
    <text evidence="1">Belongs to the UPF0065 (bug) family.</text>
</comment>
<dbReference type="Gene3D" id="3.40.190.10">
    <property type="entry name" value="Periplasmic binding protein-like II"/>
    <property type="match status" value="1"/>
</dbReference>
<sequence length="294" mass="31101">MRIVVPFAAGGATDLFARKFAERAMAGFGQPIVVENRGGAGGILGSTEVARAAPDGYTALFGTASTHGVNPTMMVRPAYDAIRDYSHVAIVGTAPLVVAVHPSVPANNLREMVELVRARPGHYSYATAGVGTITQLAFEWLKQTQNLDITHVAYRGSNPALMDVLAGTIPLFLETFGPLIDHHRAGRIRIIAVLAARRSPSFPDIPTAEEVGYPGAEFGTFNVLSLPAGAPAAIVTSLNRTAMATMKDESLQRDLRSLAIEPVTDSTPESAAAYVQAEIAKWAPLVRASGAQIE</sequence>
<evidence type="ECO:0000313" key="2">
    <source>
        <dbReference type="EMBL" id="MBR0652009.1"/>
    </source>
</evidence>
<dbReference type="Gene3D" id="3.40.190.150">
    <property type="entry name" value="Bordetella uptake gene, domain 1"/>
    <property type="match status" value="1"/>
</dbReference>
<dbReference type="PANTHER" id="PTHR42928">
    <property type="entry name" value="TRICARBOXYLATE-BINDING PROTEIN"/>
    <property type="match status" value="1"/>
</dbReference>
<gene>
    <name evidence="2" type="ORF">GXW78_20265</name>
</gene>
<dbReference type="PIRSF" id="PIRSF017082">
    <property type="entry name" value="YflP"/>
    <property type="match status" value="1"/>
</dbReference>
<evidence type="ECO:0000256" key="1">
    <source>
        <dbReference type="ARBA" id="ARBA00006987"/>
    </source>
</evidence>
<dbReference type="Proteomes" id="UP000698752">
    <property type="component" value="Unassembled WGS sequence"/>
</dbReference>
<accession>A0ABS5ELX0</accession>
<proteinExistence type="inferred from homology"/>
<dbReference type="EMBL" id="JAAEDI010000023">
    <property type="protein sequence ID" value="MBR0652009.1"/>
    <property type="molecule type" value="Genomic_DNA"/>
</dbReference>
<evidence type="ECO:0000313" key="3">
    <source>
        <dbReference type="Proteomes" id="UP000698752"/>
    </source>
</evidence>
<dbReference type="Pfam" id="PF03401">
    <property type="entry name" value="TctC"/>
    <property type="match status" value="1"/>
</dbReference>
<reference evidence="3" key="1">
    <citation type="journal article" date="2021" name="Syst. Appl. Microbiol.">
        <title>Roseomonas hellenica sp. nov., isolated from roots of wild-growing Alkanna tinctoria.</title>
        <authorList>
            <person name="Rat A."/>
            <person name="Naranjo H.D."/>
            <person name="Lebbe L."/>
            <person name="Cnockaert M."/>
            <person name="Krigas N."/>
            <person name="Grigoriadou K."/>
            <person name="Maloupa E."/>
            <person name="Willems A."/>
        </authorList>
    </citation>
    <scope>NUCLEOTIDE SEQUENCE [LARGE SCALE GENOMIC DNA]</scope>
    <source>
        <strain evidence="3">LMG 31159</strain>
    </source>
</reference>
<dbReference type="RefSeq" id="WP_211870727.1">
    <property type="nucleotide sequence ID" value="NZ_JAAEDI010000023.1"/>
</dbReference>
<dbReference type="InterPro" id="IPR042100">
    <property type="entry name" value="Bug_dom1"/>
</dbReference>
<name>A0ABS5ELX0_9PROT</name>
<keyword evidence="3" id="KW-1185">Reference proteome</keyword>
<dbReference type="PANTHER" id="PTHR42928:SF5">
    <property type="entry name" value="BLR1237 PROTEIN"/>
    <property type="match status" value="1"/>
</dbReference>
<organism evidence="2 3">
    <name type="scientific">Neoroseomonas terrae</name>
    <dbReference type="NCBI Taxonomy" id="424799"/>
    <lineage>
        <taxon>Bacteria</taxon>
        <taxon>Pseudomonadati</taxon>
        <taxon>Pseudomonadota</taxon>
        <taxon>Alphaproteobacteria</taxon>
        <taxon>Acetobacterales</taxon>
        <taxon>Acetobacteraceae</taxon>
        <taxon>Neoroseomonas</taxon>
    </lineage>
</organism>
<dbReference type="InterPro" id="IPR005064">
    <property type="entry name" value="BUG"/>
</dbReference>
<dbReference type="CDD" id="cd07012">
    <property type="entry name" value="PBP2_Bug_TTT"/>
    <property type="match status" value="1"/>
</dbReference>
<comment type="caution">
    <text evidence="2">The sequence shown here is derived from an EMBL/GenBank/DDBJ whole genome shotgun (WGS) entry which is preliminary data.</text>
</comment>
<protein>
    <submittedName>
        <fullName evidence="2">Tripartite tricarboxylate transporter substrate binding protein</fullName>
    </submittedName>
</protein>